<dbReference type="RefSeq" id="WP_067871207.1">
    <property type="nucleotide sequence ID" value="NZ_JAAXOP010000009.1"/>
</dbReference>
<proteinExistence type="inferred from homology"/>
<feature type="region of interest" description="Disordered" evidence="4">
    <location>
        <begin position="176"/>
        <end position="195"/>
    </location>
</feature>
<accession>A0A846XZC2</accession>
<keyword evidence="3 7" id="KW-0808">Transferase</keyword>
<feature type="domain" description="Erythromycin biosynthesis protein CIII-like C-terminal" evidence="5">
    <location>
        <begin position="266"/>
        <end position="379"/>
    </location>
</feature>
<evidence type="ECO:0000256" key="2">
    <source>
        <dbReference type="ARBA" id="ARBA00022676"/>
    </source>
</evidence>
<dbReference type="AlphaFoldDB" id="A0A846XZC2"/>
<dbReference type="GO" id="GO:0017000">
    <property type="term" value="P:antibiotic biosynthetic process"/>
    <property type="evidence" value="ECO:0007669"/>
    <property type="project" value="UniProtKB-ARBA"/>
</dbReference>
<comment type="similarity">
    <text evidence="1">Belongs to the glycosyltransferase 28 family.</text>
</comment>
<dbReference type="InterPro" id="IPR002213">
    <property type="entry name" value="UDP_glucos_trans"/>
</dbReference>
<evidence type="ECO:0000259" key="6">
    <source>
        <dbReference type="Pfam" id="PF21036"/>
    </source>
</evidence>
<evidence type="ECO:0000259" key="5">
    <source>
        <dbReference type="Pfam" id="PF06722"/>
    </source>
</evidence>
<dbReference type="Pfam" id="PF21036">
    <property type="entry name" value="EryCIII-like_N"/>
    <property type="match status" value="1"/>
</dbReference>
<dbReference type="InterPro" id="IPR050426">
    <property type="entry name" value="Glycosyltransferase_28"/>
</dbReference>
<evidence type="ECO:0000256" key="1">
    <source>
        <dbReference type="ARBA" id="ARBA00006962"/>
    </source>
</evidence>
<dbReference type="PANTHER" id="PTHR48050">
    <property type="entry name" value="STEROL 3-BETA-GLUCOSYLTRANSFERASE"/>
    <property type="match status" value="1"/>
</dbReference>
<dbReference type="EMBL" id="JAAXOP010000009">
    <property type="protein sequence ID" value="NKY51957.1"/>
    <property type="molecule type" value="Genomic_DNA"/>
</dbReference>
<dbReference type="Proteomes" id="UP000565711">
    <property type="component" value="Unassembled WGS sequence"/>
</dbReference>
<dbReference type="InterPro" id="IPR048284">
    <property type="entry name" value="EryCIII-like_N"/>
</dbReference>
<dbReference type="PANTHER" id="PTHR48050:SF13">
    <property type="entry name" value="STEROL 3-BETA-GLUCOSYLTRANSFERASE UGT80A2"/>
    <property type="match status" value="1"/>
</dbReference>
<evidence type="ECO:0000313" key="8">
    <source>
        <dbReference type="Proteomes" id="UP000565711"/>
    </source>
</evidence>
<organism evidence="7 8">
    <name type="scientific">Nocardia vermiculata</name>
    <dbReference type="NCBI Taxonomy" id="257274"/>
    <lineage>
        <taxon>Bacteria</taxon>
        <taxon>Bacillati</taxon>
        <taxon>Actinomycetota</taxon>
        <taxon>Actinomycetes</taxon>
        <taxon>Mycobacteriales</taxon>
        <taxon>Nocardiaceae</taxon>
        <taxon>Nocardia</taxon>
    </lineage>
</organism>
<protein>
    <submittedName>
        <fullName evidence="7">Glycosyltransferase family 1 protein</fullName>
    </submittedName>
</protein>
<evidence type="ECO:0000256" key="4">
    <source>
        <dbReference type="SAM" id="MobiDB-lite"/>
    </source>
</evidence>
<dbReference type="GO" id="GO:0016758">
    <property type="term" value="F:hexosyltransferase activity"/>
    <property type="evidence" value="ECO:0007669"/>
    <property type="project" value="UniProtKB-ARBA"/>
</dbReference>
<feature type="domain" description="Erythromycin biosynthesis protein CIII-like N-terminal" evidence="6">
    <location>
        <begin position="96"/>
        <end position="184"/>
    </location>
</feature>
<dbReference type="InterPro" id="IPR010610">
    <property type="entry name" value="EryCIII-like_C"/>
</dbReference>
<keyword evidence="8" id="KW-1185">Reference proteome</keyword>
<dbReference type="Gene3D" id="3.40.50.2000">
    <property type="entry name" value="Glycogen Phosphorylase B"/>
    <property type="match status" value="2"/>
</dbReference>
<dbReference type="GO" id="GO:0008194">
    <property type="term" value="F:UDP-glycosyltransferase activity"/>
    <property type="evidence" value="ECO:0007669"/>
    <property type="project" value="InterPro"/>
</dbReference>
<comment type="caution">
    <text evidence="7">The sequence shown here is derived from an EMBL/GenBank/DDBJ whole genome shotgun (WGS) entry which is preliminary data.</text>
</comment>
<reference evidence="7 8" key="1">
    <citation type="submission" date="2020-04" db="EMBL/GenBank/DDBJ databases">
        <title>MicrobeNet Type strains.</title>
        <authorList>
            <person name="Nicholson A.C."/>
        </authorList>
    </citation>
    <scope>NUCLEOTIDE SEQUENCE [LARGE SCALE GENOMIC DNA]</scope>
    <source>
        <strain evidence="7 8">JCM 12354</strain>
    </source>
</reference>
<gene>
    <name evidence="7" type="ORF">HGA08_17195</name>
</gene>
<dbReference type="SUPFAM" id="SSF53756">
    <property type="entry name" value="UDP-Glycosyltransferase/glycogen phosphorylase"/>
    <property type="match status" value="1"/>
</dbReference>
<sequence>MKLLFSATPAFGHILPLVPLMQAAVDTGHAVGLVTSGGFRDVIAPELPPEVEFLAAGVMPDEFSEEAARRTGADVFHPTPAVIGEIFGGARVDLAVADSIDRAAEWGAELVVAEPFDAVGPMIAARLGIEWHRAGLGPALPAVITDEIDRAAAGRYDRVQLREVAAAASYIDPCPPGLQDPDWSPGTTVRPVRARAHRRPTDVALDLPGFDADDAPTVLVTFGTIFSDPDTLTAAVAAVAETGAHVIATLGSSLRHPTARPDGEQESGPDGARVLYVPFVPLEQLLERADLVVGAGGVGTILGAMAHGLPMVLWPQGADQPINAARAAASGTSITVDAAAGIAPAVAAALEDGRYRRRAREVAAEIADRPRPETVIAELTNR</sequence>
<name>A0A846XZC2_9NOCA</name>
<evidence type="ECO:0000256" key="3">
    <source>
        <dbReference type="ARBA" id="ARBA00022679"/>
    </source>
</evidence>
<evidence type="ECO:0000313" key="7">
    <source>
        <dbReference type="EMBL" id="NKY51957.1"/>
    </source>
</evidence>
<keyword evidence="2" id="KW-0328">Glycosyltransferase</keyword>
<dbReference type="CDD" id="cd03784">
    <property type="entry name" value="GT1_Gtf-like"/>
    <property type="match status" value="1"/>
</dbReference>
<dbReference type="Pfam" id="PF06722">
    <property type="entry name" value="EryCIII-like_C"/>
    <property type="match status" value="1"/>
</dbReference>